<feature type="transmembrane region" description="Helical" evidence="1">
    <location>
        <begin position="47"/>
        <end position="66"/>
    </location>
</feature>
<evidence type="ECO:0000313" key="2">
    <source>
        <dbReference type="EMBL" id="KAF2640766.1"/>
    </source>
</evidence>
<evidence type="ECO:0000313" key="3">
    <source>
        <dbReference type="Proteomes" id="UP000799753"/>
    </source>
</evidence>
<name>A0A6A6RYZ6_9PLEO</name>
<sequence length="98" mass="11350">MGNWLRRQDWMCGREVGAVVFGAWCLCLVIIINLYKGCMERISGCWFSIYGILQLGLKFIVIAITISPSSFHTTLYLCRRFFARAGAVVTRRRQARRR</sequence>
<dbReference type="Proteomes" id="UP000799753">
    <property type="component" value="Unassembled WGS sequence"/>
</dbReference>
<proteinExistence type="predicted"/>
<protein>
    <submittedName>
        <fullName evidence="2">Uncharacterized protein</fullName>
    </submittedName>
</protein>
<reference evidence="2" key="1">
    <citation type="journal article" date="2020" name="Stud. Mycol.">
        <title>101 Dothideomycetes genomes: a test case for predicting lifestyles and emergence of pathogens.</title>
        <authorList>
            <person name="Haridas S."/>
            <person name="Albert R."/>
            <person name="Binder M."/>
            <person name="Bloem J."/>
            <person name="Labutti K."/>
            <person name="Salamov A."/>
            <person name="Andreopoulos B."/>
            <person name="Baker S."/>
            <person name="Barry K."/>
            <person name="Bills G."/>
            <person name="Bluhm B."/>
            <person name="Cannon C."/>
            <person name="Castanera R."/>
            <person name="Culley D."/>
            <person name="Daum C."/>
            <person name="Ezra D."/>
            <person name="Gonzalez J."/>
            <person name="Henrissat B."/>
            <person name="Kuo A."/>
            <person name="Liang C."/>
            <person name="Lipzen A."/>
            <person name="Lutzoni F."/>
            <person name="Magnuson J."/>
            <person name="Mondo S."/>
            <person name="Nolan M."/>
            <person name="Ohm R."/>
            <person name="Pangilinan J."/>
            <person name="Park H.-J."/>
            <person name="Ramirez L."/>
            <person name="Alfaro M."/>
            <person name="Sun H."/>
            <person name="Tritt A."/>
            <person name="Yoshinaga Y."/>
            <person name="Zwiers L.-H."/>
            <person name="Turgeon B."/>
            <person name="Goodwin S."/>
            <person name="Spatafora J."/>
            <person name="Crous P."/>
            <person name="Grigoriev I."/>
        </authorList>
    </citation>
    <scope>NUCLEOTIDE SEQUENCE</scope>
    <source>
        <strain evidence="2">CBS 473.64</strain>
    </source>
</reference>
<dbReference type="EMBL" id="MU006784">
    <property type="protein sequence ID" value="KAF2640766.1"/>
    <property type="molecule type" value="Genomic_DNA"/>
</dbReference>
<keyword evidence="1" id="KW-1133">Transmembrane helix</keyword>
<feature type="transmembrane region" description="Helical" evidence="1">
    <location>
        <begin position="16"/>
        <end position="35"/>
    </location>
</feature>
<organism evidence="2 3">
    <name type="scientific">Massarina eburnea CBS 473.64</name>
    <dbReference type="NCBI Taxonomy" id="1395130"/>
    <lineage>
        <taxon>Eukaryota</taxon>
        <taxon>Fungi</taxon>
        <taxon>Dikarya</taxon>
        <taxon>Ascomycota</taxon>
        <taxon>Pezizomycotina</taxon>
        <taxon>Dothideomycetes</taxon>
        <taxon>Pleosporomycetidae</taxon>
        <taxon>Pleosporales</taxon>
        <taxon>Massarineae</taxon>
        <taxon>Massarinaceae</taxon>
        <taxon>Massarina</taxon>
    </lineage>
</organism>
<dbReference type="AlphaFoldDB" id="A0A6A6RYZ6"/>
<gene>
    <name evidence="2" type="ORF">P280DRAFT_326822</name>
</gene>
<keyword evidence="3" id="KW-1185">Reference proteome</keyword>
<evidence type="ECO:0000256" key="1">
    <source>
        <dbReference type="SAM" id="Phobius"/>
    </source>
</evidence>
<accession>A0A6A6RYZ6</accession>
<keyword evidence="1" id="KW-0472">Membrane</keyword>
<keyword evidence="1" id="KW-0812">Transmembrane</keyword>